<comment type="caution">
    <text evidence="2">The sequence shown here is derived from an EMBL/GenBank/DDBJ whole genome shotgun (WGS) entry which is preliminary data.</text>
</comment>
<gene>
    <name evidence="2" type="ORF">SMACR_04874</name>
</gene>
<sequence length="108" mass="11467">MSQRLHNTEGWEDDKGQEQSRPAPLQQIPAATSMSATRMPAPGFPAAPATGSADTETSAGVDNTTTSLSVCVQSPKQVEVGLFLSPPTAFQNHANTYKESILQLSHIT</sequence>
<evidence type="ECO:0000256" key="1">
    <source>
        <dbReference type="SAM" id="MobiDB-lite"/>
    </source>
</evidence>
<feature type="compositionally biased region" description="Low complexity" evidence="1">
    <location>
        <begin position="40"/>
        <end position="49"/>
    </location>
</feature>
<feature type="compositionally biased region" description="Polar residues" evidence="1">
    <location>
        <begin position="52"/>
        <end position="62"/>
    </location>
</feature>
<feature type="compositionally biased region" description="Basic and acidic residues" evidence="1">
    <location>
        <begin position="1"/>
        <end position="18"/>
    </location>
</feature>
<dbReference type="EMBL" id="NMPR01000182">
    <property type="protein sequence ID" value="KAA8628469.1"/>
    <property type="molecule type" value="Genomic_DNA"/>
</dbReference>
<organism evidence="2 3">
    <name type="scientific">Sordaria macrospora</name>
    <dbReference type="NCBI Taxonomy" id="5147"/>
    <lineage>
        <taxon>Eukaryota</taxon>
        <taxon>Fungi</taxon>
        <taxon>Dikarya</taxon>
        <taxon>Ascomycota</taxon>
        <taxon>Pezizomycotina</taxon>
        <taxon>Sordariomycetes</taxon>
        <taxon>Sordariomycetidae</taxon>
        <taxon>Sordariales</taxon>
        <taxon>Sordariaceae</taxon>
        <taxon>Sordaria</taxon>
    </lineage>
</organism>
<dbReference type="Proteomes" id="UP000433876">
    <property type="component" value="Unassembled WGS sequence"/>
</dbReference>
<feature type="region of interest" description="Disordered" evidence="1">
    <location>
        <begin position="1"/>
        <end position="62"/>
    </location>
</feature>
<dbReference type="VEuPathDB" id="FungiDB:SMAC_05169"/>
<reference evidence="2 3" key="1">
    <citation type="submission" date="2017-07" db="EMBL/GenBank/DDBJ databases">
        <title>Genome sequence of the Sordaria macrospora wild type strain R19027.</title>
        <authorList>
            <person name="Nowrousian M."/>
            <person name="Teichert I."/>
            <person name="Kueck U."/>
        </authorList>
    </citation>
    <scope>NUCLEOTIDE SEQUENCE [LARGE SCALE GENOMIC DNA]</scope>
    <source>
        <strain evidence="2 3">R19027</strain>
        <tissue evidence="2">Mycelium</tissue>
    </source>
</reference>
<accession>A0A8S8ZFQ0</accession>
<evidence type="ECO:0000313" key="3">
    <source>
        <dbReference type="Proteomes" id="UP000433876"/>
    </source>
</evidence>
<name>A0A8S8ZFQ0_SORMA</name>
<protein>
    <submittedName>
        <fullName evidence="2">Uncharacterized protein</fullName>
    </submittedName>
</protein>
<proteinExistence type="predicted"/>
<evidence type="ECO:0000313" key="2">
    <source>
        <dbReference type="EMBL" id="KAA8628469.1"/>
    </source>
</evidence>
<dbReference type="AlphaFoldDB" id="A0A8S8ZFQ0"/>